<dbReference type="GO" id="GO:0005770">
    <property type="term" value="C:late endosome"/>
    <property type="evidence" value="ECO:0007669"/>
    <property type="project" value="TreeGrafter"/>
</dbReference>
<keyword evidence="6" id="KW-1185">Reference proteome</keyword>
<name>A0A1X7RF85_ZYMT9</name>
<reference evidence="5 6" key="1">
    <citation type="submission" date="2016-06" db="EMBL/GenBank/DDBJ databases">
        <authorList>
            <person name="Kjaerup R.B."/>
            <person name="Dalgaard T.S."/>
            <person name="Juul-Madsen H.R."/>
        </authorList>
    </citation>
    <scope>NUCLEOTIDE SEQUENCE [LARGE SCALE GENOMIC DNA]</scope>
</reference>
<comment type="subcellular location">
    <subcellularLocation>
        <location evidence="1">Cytoplasm</location>
    </subcellularLocation>
</comment>
<dbReference type="AlphaFoldDB" id="A0A1X7RF85"/>
<evidence type="ECO:0000256" key="2">
    <source>
        <dbReference type="ARBA" id="ARBA00022490"/>
    </source>
</evidence>
<evidence type="ECO:0000313" key="5">
    <source>
        <dbReference type="EMBL" id="SMQ46074.1"/>
    </source>
</evidence>
<protein>
    <recommendedName>
        <fullName evidence="4">PXA domain-containing protein</fullName>
    </recommendedName>
</protein>
<dbReference type="PANTHER" id="PTHR22999:SF23">
    <property type="entry name" value="SORTING NEXIN-16"/>
    <property type="match status" value="1"/>
</dbReference>
<dbReference type="GO" id="GO:0035091">
    <property type="term" value="F:phosphatidylinositol binding"/>
    <property type="evidence" value="ECO:0007669"/>
    <property type="project" value="TreeGrafter"/>
</dbReference>
<dbReference type="Pfam" id="PF02194">
    <property type="entry name" value="PXA"/>
    <property type="match status" value="1"/>
</dbReference>
<feature type="region of interest" description="Disordered" evidence="3">
    <location>
        <begin position="32"/>
        <end position="54"/>
    </location>
</feature>
<dbReference type="InterPro" id="IPR051837">
    <property type="entry name" value="SortingNexin/PXDomain-PKLike"/>
</dbReference>
<evidence type="ECO:0000256" key="3">
    <source>
        <dbReference type="SAM" id="MobiDB-lite"/>
    </source>
</evidence>
<dbReference type="GO" id="GO:0005769">
    <property type="term" value="C:early endosome"/>
    <property type="evidence" value="ECO:0007669"/>
    <property type="project" value="TreeGrafter"/>
</dbReference>
<dbReference type="STRING" id="1276538.A0A1X7RF85"/>
<dbReference type="InterPro" id="IPR003114">
    <property type="entry name" value="Phox_assoc"/>
</dbReference>
<evidence type="ECO:0000313" key="6">
    <source>
        <dbReference type="Proteomes" id="UP000215127"/>
    </source>
</evidence>
<gene>
    <name evidence="5" type="ORF">ZT3D7_G1219</name>
</gene>
<dbReference type="Proteomes" id="UP000215127">
    <property type="component" value="Chromosome 1"/>
</dbReference>
<proteinExistence type="predicted"/>
<dbReference type="PANTHER" id="PTHR22999">
    <property type="entry name" value="PX SERINE/THREONINE KINASE PXK"/>
    <property type="match status" value="1"/>
</dbReference>
<keyword evidence="2" id="KW-0963">Cytoplasm</keyword>
<dbReference type="EMBL" id="LT853692">
    <property type="protein sequence ID" value="SMQ46074.1"/>
    <property type="molecule type" value="Genomic_DNA"/>
</dbReference>
<dbReference type="GO" id="GO:0045022">
    <property type="term" value="P:early endosome to late endosome transport"/>
    <property type="evidence" value="ECO:0007669"/>
    <property type="project" value="TreeGrafter"/>
</dbReference>
<organism evidence="5 6">
    <name type="scientific">Zymoseptoria tritici (strain ST99CH_3D7)</name>
    <dbReference type="NCBI Taxonomy" id="1276538"/>
    <lineage>
        <taxon>Eukaryota</taxon>
        <taxon>Fungi</taxon>
        <taxon>Dikarya</taxon>
        <taxon>Ascomycota</taxon>
        <taxon>Pezizomycotina</taxon>
        <taxon>Dothideomycetes</taxon>
        <taxon>Dothideomycetidae</taxon>
        <taxon>Mycosphaerellales</taxon>
        <taxon>Mycosphaerellaceae</taxon>
        <taxon>Zymoseptoria</taxon>
    </lineage>
</organism>
<dbReference type="PROSITE" id="PS51207">
    <property type="entry name" value="PXA"/>
    <property type="match status" value="1"/>
</dbReference>
<accession>A0A1X7RF85</accession>
<dbReference type="SMART" id="SM00313">
    <property type="entry name" value="PXA"/>
    <property type="match status" value="1"/>
</dbReference>
<evidence type="ECO:0000259" key="4">
    <source>
        <dbReference type="PROSITE" id="PS51207"/>
    </source>
</evidence>
<feature type="domain" description="PXA" evidence="4">
    <location>
        <begin position="102"/>
        <end position="288"/>
    </location>
</feature>
<evidence type="ECO:0000256" key="1">
    <source>
        <dbReference type="ARBA" id="ARBA00004496"/>
    </source>
</evidence>
<sequence length="569" mass="64290">MNDITGLTTARWTFKHGRDPTAHCIMAQVAQRPLRAPRRKAPAGQRGDLRPGSQEVRNHEATIAYIKRTLCSKPRYLDSTGDHPAKVESEPLEDLLPPLTSSNAVDVQLYALIAVILSNFVQVWYNRITPDQDFVSEIVQIIAHCTRGLEQRVRHVDLESLLLDELPQLIVEHVNTVRISRRSPTKALPQFEQRRRFLTLRPHLALEPVPSDPISALAQQENETAWCMLLVNRILPLVLPPEDMLNPCLDVLVSEIFTEMIFHNGICGKACEPWLIWDGLAKLLRSMRSGYGQLPDDPPSDLLKRDESGALFPARVGTASGRPSLRGRSEAISQVLWLLVHCTVTFWLYLRVSTIALMQASALPPRTNRDDRRRMSAKDSFEDVDDDRQAFRSTERRPIVDMNIWSCGSQISSFEQRMPWLSGLLSLMQWILLHGPGRLCCTNSRLDRLLSHHFSTRLYSASTWLPHLLQATRTALFPNNALAPARIPPSSPEEVARIRSDCAAAIVDAIPPGIWQRLLATKEVDRARKEVEGEDLLGLLEDGFVNRHLVVSVVDLLVVRLFPELIEEE</sequence>